<name>A0AA89BT02_PINIB</name>
<comment type="similarity">
    <text evidence="1">Belongs to the bacterial ribosomal protein bL27 family.</text>
</comment>
<proteinExistence type="inferred from homology"/>
<reference evidence="4" key="1">
    <citation type="submission" date="2019-08" db="EMBL/GenBank/DDBJ databases">
        <title>The improved chromosome-level genome for the pearl oyster Pinctada fucata martensii using PacBio sequencing and Hi-C.</title>
        <authorList>
            <person name="Zheng Z."/>
        </authorList>
    </citation>
    <scope>NUCLEOTIDE SEQUENCE</scope>
    <source>
        <strain evidence="4">ZZ-2019</strain>
        <tissue evidence="4">Adductor muscle</tissue>
    </source>
</reference>
<protein>
    <recommendedName>
        <fullName evidence="6">Ribosomal protein L27</fullName>
    </recommendedName>
</protein>
<gene>
    <name evidence="4" type="ORF">FSP39_007737</name>
</gene>
<evidence type="ECO:0000313" key="5">
    <source>
        <dbReference type="Proteomes" id="UP001186944"/>
    </source>
</evidence>
<evidence type="ECO:0000256" key="1">
    <source>
        <dbReference type="ARBA" id="ARBA00010797"/>
    </source>
</evidence>
<dbReference type="Gene3D" id="2.40.50.100">
    <property type="match status" value="1"/>
</dbReference>
<keyword evidence="5" id="KW-1185">Reference proteome</keyword>
<dbReference type="GO" id="GO:0005762">
    <property type="term" value="C:mitochondrial large ribosomal subunit"/>
    <property type="evidence" value="ECO:0007669"/>
    <property type="project" value="TreeGrafter"/>
</dbReference>
<dbReference type="AlphaFoldDB" id="A0AA89BT02"/>
<keyword evidence="3" id="KW-0687">Ribonucleoprotein</keyword>
<dbReference type="PANTHER" id="PTHR15893:SF0">
    <property type="entry name" value="LARGE RIBOSOMAL SUBUNIT PROTEIN BL27M"/>
    <property type="match status" value="1"/>
</dbReference>
<accession>A0AA89BT02</accession>
<dbReference type="GO" id="GO:0006412">
    <property type="term" value="P:translation"/>
    <property type="evidence" value="ECO:0007669"/>
    <property type="project" value="InterPro"/>
</dbReference>
<evidence type="ECO:0008006" key="6">
    <source>
        <dbReference type="Google" id="ProtNLM"/>
    </source>
</evidence>
<dbReference type="PANTHER" id="PTHR15893">
    <property type="entry name" value="RIBOSOMAL PROTEIN L27"/>
    <property type="match status" value="1"/>
</dbReference>
<dbReference type="SUPFAM" id="SSF110324">
    <property type="entry name" value="Ribosomal L27 protein-like"/>
    <property type="match status" value="1"/>
</dbReference>
<comment type="caution">
    <text evidence="4">The sequence shown here is derived from an EMBL/GenBank/DDBJ whole genome shotgun (WGS) entry which is preliminary data.</text>
</comment>
<evidence type="ECO:0000256" key="3">
    <source>
        <dbReference type="ARBA" id="ARBA00023274"/>
    </source>
</evidence>
<evidence type="ECO:0000313" key="4">
    <source>
        <dbReference type="EMBL" id="KAK3089934.1"/>
    </source>
</evidence>
<dbReference type="Proteomes" id="UP001186944">
    <property type="component" value="Unassembled WGS sequence"/>
</dbReference>
<dbReference type="GO" id="GO:0003735">
    <property type="term" value="F:structural constituent of ribosome"/>
    <property type="evidence" value="ECO:0007669"/>
    <property type="project" value="InterPro"/>
</dbReference>
<organism evidence="4 5">
    <name type="scientific">Pinctada imbricata</name>
    <name type="common">Atlantic pearl-oyster</name>
    <name type="synonym">Pinctada martensii</name>
    <dbReference type="NCBI Taxonomy" id="66713"/>
    <lineage>
        <taxon>Eukaryota</taxon>
        <taxon>Metazoa</taxon>
        <taxon>Spiralia</taxon>
        <taxon>Lophotrochozoa</taxon>
        <taxon>Mollusca</taxon>
        <taxon>Bivalvia</taxon>
        <taxon>Autobranchia</taxon>
        <taxon>Pteriomorphia</taxon>
        <taxon>Pterioida</taxon>
        <taxon>Pterioidea</taxon>
        <taxon>Pteriidae</taxon>
        <taxon>Pinctada</taxon>
    </lineage>
</organism>
<keyword evidence="2" id="KW-0689">Ribosomal protein</keyword>
<dbReference type="EMBL" id="VSWD01000010">
    <property type="protein sequence ID" value="KAK3089934.1"/>
    <property type="molecule type" value="Genomic_DNA"/>
</dbReference>
<dbReference type="Pfam" id="PF01016">
    <property type="entry name" value="Ribosomal_L27"/>
    <property type="match status" value="1"/>
</dbReference>
<dbReference type="InterPro" id="IPR001684">
    <property type="entry name" value="Ribosomal_bL27"/>
</dbReference>
<evidence type="ECO:0000256" key="2">
    <source>
        <dbReference type="ARBA" id="ARBA00022980"/>
    </source>
</evidence>
<sequence length="92" mass="10688">MKRSDGQFAHQYEILVTQHGLRYYPGENVGIDRRNRLYALCDGEMMVSCETLSPYPDSPLYRHMKRGYVVKKKFVNLIPAPLHGKFKLVSEV</sequence>